<dbReference type="Pfam" id="PF13516">
    <property type="entry name" value="LRR_6"/>
    <property type="match status" value="3"/>
</dbReference>
<dbReference type="EMBL" id="JAOPGA020000639">
    <property type="protein sequence ID" value="KAL0480204.1"/>
    <property type="molecule type" value="Genomic_DNA"/>
</dbReference>
<reference evidence="4 5" key="1">
    <citation type="submission" date="2024-03" db="EMBL/GenBank/DDBJ databases">
        <title>The Acrasis kona genome and developmental transcriptomes reveal deep origins of eukaryotic multicellular pathways.</title>
        <authorList>
            <person name="Sheikh S."/>
            <person name="Fu C.-J."/>
            <person name="Brown M.W."/>
            <person name="Baldauf S.L."/>
        </authorList>
    </citation>
    <scope>NUCLEOTIDE SEQUENCE [LARGE SCALE GENOMIC DNA]</scope>
    <source>
        <strain evidence="4 5">ATCC MYA-3509</strain>
    </source>
</reference>
<evidence type="ECO:0000313" key="5">
    <source>
        <dbReference type="Proteomes" id="UP001431209"/>
    </source>
</evidence>
<dbReference type="GO" id="GO:0005096">
    <property type="term" value="F:GTPase activator activity"/>
    <property type="evidence" value="ECO:0007669"/>
    <property type="project" value="UniProtKB-KW"/>
</dbReference>
<dbReference type="GO" id="GO:0006913">
    <property type="term" value="P:nucleocytoplasmic transport"/>
    <property type="evidence" value="ECO:0007669"/>
    <property type="project" value="TreeGrafter"/>
</dbReference>
<dbReference type="Proteomes" id="UP001431209">
    <property type="component" value="Unassembled WGS sequence"/>
</dbReference>
<dbReference type="GO" id="GO:0048471">
    <property type="term" value="C:perinuclear region of cytoplasm"/>
    <property type="evidence" value="ECO:0007669"/>
    <property type="project" value="TreeGrafter"/>
</dbReference>
<dbReference type="AlphaFoldDB" id="A0AAW2YSY8"/>
<dbReference type="Gene3D" id="3.80.10.10">
    <property type="entry name" value="Ribonuclease Inhibitor"/>
    <property type="match status" value="1"/>
</dbReference>
<accession>A0AAW2YSY8</accession>
<dbReference type="PANTHER" id="PTHR24113:SF12">
    <property type="entry name" value="RAN GTPASE-ACTIVATING PROTEIN 1"/>
    <property type="match status" value="1"/>
</dbReference>
<feature type="non-terminal residue" evidence="4">
    <location>
        <position position="194"/>
    </location>
</feature>
<evidence type="ECO:0000256" key="1">
    <source>
        <dbReference type="ARBA" id="ARBA00022468"/>
    </source>
</evidence>
<keyword evidence="1" id="KW-0343">GTPase activation</keyword>
<keyword evidence="5" id="KW-1185">Reference proteome</keyword>
<dbReference type="PANTHER" id="PTHR24113">
    <property type="entry name" value="RAN GTPASE-ACTIVATING PROTEIN 1"/>
    <property type="match status" value="1"/>
</dbReference>
<sequence length="194" mass="21846">MYSFVRTKNKQLMDELLQLSAPYVTELEVLSLRASYISIQKLLMSLPNLNTLHLSKGVRNAGMSFELKMFGMSVTDCKSFAHCLTLPTCNLVHLELPENTIDDDLLQILVSGLVQSDRVQHLDLSHNKIGAQGCRSLSAYIRQTNSLRTLNISDNNIRTEGCSYLSIALKQNRSLKEISLRLNRLSDESGKILF</sequence>
<organism evidence="4 5">
    <name type="scientific">Acrasis kona</name>
    <dbReference type="NCBI Taxonomy" id="1008807"/>
    <lineage>
        <taxon>Eukaryota</taxon>
        <taxon>Discoba</taxon>
        <taxon>Heterolobosea</taxon>
        <taxon>Tetramitia</taxon>
        <taxon>Eutetramitia</taxon>
        <taxon>Acrasidae</taxon>
        <taxon>Acrasis</taxon>
    </lineage>
</organism>
<dbReference type="SMART" id="SM00368">
    <property type="entry name" value="LRR_RI"/>
    <property type="match status" value="3"/>
</dbReference>
<proteinExistence type="predicted"/>
<dbReference type="SUPFAM" id="SSF52047">
    <property type="entry name" value="RNI-like"/>
    <property type="match status" value="1"/>
</dbReference>
<keyword evidence="3" id="KW-0677">Repeat</keyword>
<comment type="caution">
    <text evidence="4">The sequence shown here is derived from an EMBL/GenBank/DDBJ whole genome shotgun (WGS) entry which is preliminary data.</text>
</comment>
<dbReference type="GO" id="GO:0005634">
    <property type="term" value="C:nucleus"/>
    <property type="evidence" value="ECO:0007669"/>
    <property type="project" value="TreeGrafter"/>
</dbReference>
<dbReference type="InterPro" id="IPR027038">
    <property type="entry name" value="RanGap"/>
</dbReference>
<gene>
    <name evidence="4" type="ORF">AKO1_007196</name>
</gene>
<dbReference type="GO" id="GO:0031267">
    <property type="term" value="F:small GTPase binding"/>
    <property type="evidence" value="ECO:0007669"/>
    <property type="project" value="TreeGrafter"/>
</dbReference>
<evidence type="ECO:0000256" key="3">
    <source>
        <dbReference type="ARBA" id="ARBA00022737"/>
    </source>
</evidence>
<protein>
    <submittedName>
        <fullName evidence="4">Uncharacterized protein</fullName>
    </submittedName>
</protein>
<dbReference type="GO" id="GO:0005829">
    <property type="term" value="C:cytosol"/>
    <property type="evidence" value="ECO:0007669"/>
    <property type="project" value="TreeGrafter"/>
</dbReference>
<evidence type="ECO:0000256" key="2">
    <source>
        <dbReference type="ARBA" id="ARBA00022614"/>
    </source>
</evidence>
<dbReference type="InterPro" id="IPR001611">
    <property type="entry name" value="Leu-rich_rpt"/>
</dbReference>
<keyword evidence="2" id="KW-0433">Leucine-rich repeat</keyword>
<evidence type="ECO:0000313" key="4">
    <source>
        <dbReference type="EMBL" id="KAL0480204.1"/>
    </source>
</evidence>
<dbReference type="InterPro" id="IPR032675">
    <property type="entry name" value="LRR_dom_sf"/>
</dbReference>
<name>A0AAW2YSY8_9EUKA</name>